<accession>A0A6I8SJI2</accession>
<dbReference type="Ensembl" id="ENSXETT00000076304">
    <property type="protein sequence ID" value="ENSXETP00000092387"/>
    <property type="gene ID" value="ENSXETG00000035401"/>
</dbReference>
<proteinExistence type="predicted"/>
<evidence type="ECO:0000256" key="5">
    <source>
        <dbReference type="SAM" id="MobiDB-lite"/>
    </source>
</evidence>
<keyword evidence="2 6" id="KW-0812">Transmembrane</keyword>
<comment type="subcellular location">
    <subcellularLocation>
        <location evidence="1">Membrane</location>
        <topology evidence="1">Multi-pass membrane protein</topology>
    </subcellularLocation>
</comment>
<keyword evidence="3 6" id="KW-1133">Transmembrane helix</keyword>
<name>A0A6I8SJI2_XENTR</name>
<dbReference type="Pfam" id="PF16311">
    <property type="entry name" value="TMEM100"/>
    <property type="match status" value="1"/>
</dbReference>
<feature type="region of interest" description="Disordered" evidence="5">
    <location>
        <begin position="1"/>
        <end position="37"/>
    </location>
</feature>
<evidence type="ECO:0000256" key="2">
    <source>
        <dbReference type="ARBA" id="ARBA00022692"/>
    </source>
</evidence>
<evidence type="ECO:0000256" key="6">
    <source>
        <dbReference type="SAM" id="Phobius"/>
    </source>
</evidence>
<feature type="transmembrane region" description="Helical" evidence="6">
    <location>
        <begin position="81"/>
        <end position="105"/>
    </location>
</feature>
<feature type="compositionally biased region" description="Acidic residues" evidence="5">
    <location>
        <begin position="14"/>
        <end position="25"/>
    </location>
</feature>
<feature type="transmembrane region" description="Helical" evidence="6">
    <location>
        <begin position="55"/>
        <end position="75"/>
    </location>
</feature>
<dbReference type="Bgee" id="ENSXETG00000035401">
    <property type="expression patterns" value="Expressed in heart and 5 other cell types or tissues"/>
</dbReference>
<evidence type="ECO:0000256" key="3">
    <source>
        <dbReference type="ARBA" id="ARBA00022989"/>
    </source>
</evidence>
<evidence type="ECO:0008006" key="8">
    <source>
        <dbReference type="Google" id="ProtNLM"/>
    </source>
</evidence>
<dbReference type="PANTHER" id="PTHR16100">
    <property type="entry name" value="PHOSPHOINOSITIDE-INTERACTING PROTEIN FAMILY MEMBER"/>
    <property type="match status" value="1"/>
</dbReference>
<dbReference type="PANTHER" id="PTHR16100:SF5">
    <property type="entry name" value="TRANSMEMBRANE PROTEIN 100"/>
    <property type="match status" value="1"/>
</dbReference>
<dbReference type="GeneTree" id="ENSGT00950000185550"/>
<keyword evidence="4 6" id="KW-0472">Membrane</keyword>
<dbReference type="InterPro" id="IPR032536">
    <property type="entry name" value="TMEM100"/>
</dbReference>
<evidence type="ECO:0000256" key="4">
    <source>
        <dbReference type="ARBA" id="ARBA00023136"/>
    </source>
</evidence>
<protein>
    <recommendedName>
        <fullName evidence="8">Transmembrane protein 100</fullName>
    </recommendedName>
</protein>
<evidence type="ECO:0000256" key="1">
    <source>
        <dbReference type="ARBA" id="ARBA00004141"/>
    </source>
</evidence>
<dbReference type="GO" id="GO:0016020">
    <property type="term" value="C:membrane"/>
    <property type="evidence" value="ECO:0007669"/>
    <property type="project" value="UniProtKB-SubCell"/>
</dbReference>
<evidence type="ECO:0000313" key="7">
    <source>
        <dbReference type="Ensembl" id="ENSXETP00000092387"/>
    </source>
</evidence>
<dbReference type="InParanoid" id="A0A6I8SJI2"/>
<dbReference type="AlphaFoldDB" id="A0A6I8SJI2"/>
<reference evidence="7" key="2">
    <citation type="submission" date="2020-05" db="UniProtKB">
        <authorList>
            <consortium name="Ensembl"/>
        </authorList>
    </citation>
    <scope>IDENTIFICATION</scope>
</reference>
<sequence length="132" mass="14948">MKTQITERPLILEINEDSPENEDSGAEPKQRSTERPYLVSTTTGGVENSCHSCMLAFGMVAFIIGVSTSSLAYATNSVGSVLFTLGITVLFMGIAFVSFSCAWRYHRKKRKEKMKEDLAELFYEYQRKKFRV</sequence>
<organism evidence="7">
    <name type="scientific">Xenopus tropicalis</name>
    <name type="common">Western clawed frog</name>
    <name type="synonym">Silurana tropicalis</name>
    <dbReference type="NCBI Taxonomy" id="8364"/>
    <lineage>
        <taxon>Eukaryota</taxon>
        <taxon>Metazoa</taxon>
        <taxon>Chordata</taxon>
        <taxon>Craniata</taxon>
        <taxon>Vertebrata</taxon>
        <taxon>Euteleostomi</taxon>
        <taxon>Amphibia</taxon>
        <taxon>Batrachia</taxon>
        <taxon>Anura</taxon>
        <taxon>Pipoidea</taxon>
        <taxon>Pipidae</taxon>
        <taxon>Xenopodinae</taxon>
        <taxon>Xenopus</taxon>
        <taxon>Silurana</taxon>
    </lineage>
</organism>
<reference evidence="7" key="1">
    <citation type="journal article" date="2010" name="Science">
        <title>The genome of the Western clawed frog Xenopus tropicalis.</title>
        <authorList>
            <person name="Hellsten U."/>
            <person name="Harland R.M."/>
            <person name="Gilchrist M.J."/>
            <person name="Hendrix D."/>
            <person name="Jurka J."/>
            <person name="Kapitonov V."/>
            <person name="Ovcharenko I."/>
            <person name="Putnam N.H."/>
            <person name="Shu S."/>
            <person name="Taher L."/>
            <person name="Blitz I.L."/>
            <person name="Blumberg B."/>
            <person name="Dichmann D.S."/>
            <person name="Dubchak I."/>
            <person name="Amaya E."/>
            <person name="Detter J.C."/>
            <person name="Fletcher R."/>
            <person name="Gerhard D.S."/>
            <person name="Goodstein D."/>
            <person name="Graves T."/>
            <person name="Grigoriev I.V."/>
            <person name="Grimwood J."/>
            <person name="Kawashima T."/>
            <person name="Lindquist E."/>
            <person name="Lucas S.M."/>
            <person name="Mead P.E."/>
            <person name="Mitros T."/>
            <person name="Ogino H."/>
            <person name="Ohta Y."/>
            <person name="Poliakov A.V."/>
            <person name="Pollet N."/>
            <person name="Robert J."/>
            <person name="Salamov A."/>
            <person name="Sater A.K."/>
            <person name="Schmutz J."/>
            <person name="Terry A."/>
            <person name="Vize P.D."/>
            <person name="Warren W.C."/>
            <person name="Wells D."/>
            <person name="Wills A."/>
            <person name="Wilson R.K."/>
            <person name="Zimmerman L.B."/>
            <person name="Zorn A.M."/>
            <person name="Grainger R."/>
            <person name="Grammer T."/>
            <person name="Khokha M.K."/>
            <person name="Richardson P.M."/>
            <person name="Rokhsar D.S."/>
        </authorList>
    </citation>
    <scope>NUCLEOTIDE SEQUENCE [LARGE SCALE GENOMIC DNA]</scope>
    <source>
        <strain evidence="7">Nigerian</strain>
    </source>
</reference>